<name>A0A2V4NMN0_9ACTN</name>
<evidence type="ECO:0000313" key="4">
    <source>
        <dbReference type="Proteomes" id="UP000248039"/>
    </source>
</evidence>
<dbReference type="SUPFAM" id="SSF55154">
    <property type="entry name" value="CYTH-like phosphatases"/>
    <property type="match status" value="1"/>
</dbReference>
<evidence type="ECO:0000259" key="2">
    <source>
        <dbReference type="PROSITE" id="PS51708"/>
    </source>
</evidence>
<protein>
    <recommendedName>
        <fullName evidence="2">CHAD domain-containing protein</fullName>
    </recommendedName>
</protein>
<feature type="domain" description="CHAD" evidence="2">
    <location>
        <begin position="189"/>
        <end position="458"/>
    </location>
</feature>
<gene>
    <name evidence="3" type="ORF">C7C46_04695</name>
</gene>
<dbReference type="PROSITE" id="PS51708">
    <property type="entry name" value="CHAD"/>
    <property type="match status" value="1"/>
</dbReference>
<dbReference type="SMART" id="SM00880">
    <property type="entry name" value="CHAD"/>
    <property type="match status" value="1"/>
</dbReference>
<feature type="region of interest" description="Disordered" evidence="1">
    <location>
        <begin position="1"/>
        <end position="22"/>
    </location>
</feature>
<dbReference type="Proteomes" id="UP000248039">
    <property type="component" value="Unassembled WGS sequence"/>
</dbReference>
<organism evidence="3 4">
    <name type="scientific">Streptomyces tateyamensis</name>
    <dbReference type="NCBI Taxonomy" id="565073"/>
    <lineage>
        <taxon>Bacteria</taxon>
        <taxon>Bacillati</taxon>
        <taxon>Actinomycetota</taxon>
        <taxon>Actinomycetes</taxon>
        <taxon>Kitasatosporales</taxon>
        <taxon>Streptomycetaceae</taxon>
        <taxon>Streptomyces</taxon>
    </lineage>
</organism>
<dbReference type="Pfam" id="PF05235">
    <property type="entry name" value="CHAD"/>
    <property type="match status" value="1"/>
</dbReference>
<proteinExistence type="predicted"/>
<evidence type="ECO:0000256" key="1">
    <source>
        <dbReference type="SAM" id="MobiDB-lite"/>
    </source>
</evidence>
<dbReference type="OrthoDB" id="9777271at2"/>
<comment type="caution">
    <text evidence="3">The sequence shown here is derived from an EMBL/GenBank/DDBJ whole genome shotgun (WGS) entry which is preliminary data.</text>
</comment>
<dbReference type="PANTHER" id="PTHR39339:SF1">
    <property type="entry name" value="CHAD DOMAIN-CONTAINING PROTEIN"/>
    <property type="match status" value="1"/>
</dbReference>
<sequence>MVTAPADRQRTYQGLPSGPVRPQGLARVAEVAPGGRTETVRVRWDTAGLRLRAHGGALERGPDGQWTLTLPGGAVHHGEPSAAVPPPELLARVQAYTGGRPLRPVLRLATRTERALLLDSAGRALAEVERGTTRAEGLDGPGRTAGWSRTGVRLLAGRRRLLTALDRRLRADGLSEIRPARPRRTPPHPGSAGAALTRYLRTWSAELLALDAAVRREEADSVHRMRVCARRLRSALTGCRRWLRTAETAPVAEELRWLGHVLGAARDAETMGERLAAEPVAREALRRRYLEAYAVLRQVQASGRYFALLANVERLAERPPLRGRARRGRARRGRGELERLLRGERRRTGRRLRAALAMPAGPRRDEALHAARKAAKRARYVAELAGADRAAHRLRAVQDALGGYQDAVVARALLLDLAEQARAAGADTFALGCRYAEQASAGEAALAQAGPAWRRAHRAKCWRPARS</sequence>
<dbReference type="InterPro" id="IPR038186">
    <property type="entry name" value="CHAD_dom_sf"/>
</dbReference>
<accession>A0A2V4NMN0</accession>
<dbReference type="InterPro" id="IPR007899">
    <property type="entry name" value="CHAD_dom"/>
</dbReference>
<dbReference type="InterPro" id="IPR033469">
    <property type="entry name" value="CYTH-like_dom_sf"/>
</dbReference>
<keyword evidence="4" id="KW-1185">Reference proteome</keyword>
<dbReference type="Gene3D" id="1.40.20.10">
    <property type="entry name" value="CHAD domain"/>
    <property type="match status" value="1"/>
</dbReference>
<evidence type="ECO:0000313" key="3">
    <source>
        <dbReference type="EMBL" id="PYC87382.1"/>
    </source>
</evidence>
<dbReference type="PANTHER" id="PTHR39339">
    <property type="entry name" value="SLR1444 PROTEIN"/>
    <property type="match status" value="1"/>
</dbReference>
<dbReference type="EMBL" id="PYBW01000015">
    <property type="protein sequence ID" value="PYC87382.1"/>
    <property type="molecule type" value="Genomic_DNA"/>
</dbReference>
<dbReference type="AlphaFoldDB" id="A0A2V4NMN0"/>
<reference evidence="3 4" key="1">
    <citation type="submission" date="2018-03" db="EMBL/GenBank/DDBJ databases">
        <title>Bioinformatic expansion and discovery of thiopeptide antibiotics.</title>
        <authorList>
            <person name="Schwalen C.J."/>
            <person name="Hudson G.A."/>
            <person name="Mitchell D.A."/>
        </authorList>
    </citation>
    <scope>NUCLEOTIDE SEQUENCE [LARGE SCALE GENOMIC DNA]</scope>
    <source>
        <strain evidence="3 4">ATCC 21389</strain>
    </source>
</reference>
<dbReference type="RefSeq" id="WP_110665995.1">
    <property type="nucleotide sequence ID" value="NZ_PYBW01000015.1"/>
</dbReference>